<dbReference type="SUPFAM" id="SSF53448">
    <property type="entry name" value="Nucleotide-diphospho-sugar transferases"/>
    <property type="match status" value="1"/>
</dbReference>
<evidence type="ECO:0000256" key="2">
    <source>
        <dbReference type="ARBA" id="ARBA00022676"/>
    </source>
</evidence>
<sequence>MVWVKLVSTSLITLIMIYMIYYSLVSIKAYRGNFNIAPHHKARTKFLVLIPAVNEEAVINIPVDDLKNQKYPKKLFDVYVIADHCTDKTAMIAKKHGAKVITTEMGLNVKRHGVGKSNTLDYGLHYLGLNEWNKYKYVVVIDSDNNVASNFLQRLNDYAVEFSEPEAIQVHLDSKQGHGFINKGLNLSFIRSNYFQQLPEGDLGCASLLGTGFATSTKKVINQVGGFRFHTLTEDAYEEMYIISHGGNVKFIPDTYVVNENYSKIKQASKGMTRWSRGCAQCCLYFFNYAITHCLVKPSFKNFHILCRISTLSKMTQLIIIWGFWIWHYIFGSAFSNLRVDWLIYPMWIQHFMLLLSIVMTLNIVVFENFYLLYPIYGCK</sequence>
<dbReference type="Proteomes" id="UP000292818">
    <property type="component" value="Unassembled WGS sequence"/>
</dbReference>
<dbReference type="CDD" id="cd06438">
    <property type="entry name" value="EpsO_like"/>
    <property type="match status" value="1"/>
</dbReference>
<feature type="transmembrane region" description="Helical" evidence="4">
    <location>
        <begin position="6"/>
        <end position="25"/>
    </location>
</feature>
<dbReference type="Pfam" id="PF13641">
    <property type="entry name" value="Glyco_tranf_2_3"/>
    <property type="match status" value="1"/>
</dbReference>
<feature type="transmembrane region" description="Helical" evidence="4">
    <location>
        <begin position="318"/>
        <end position="336"/>
    </location>
</feature>
<dbReference type="RefSeq" id="WP_130137577.1">
    <property type="nucleotide sequence ID" value="NZ_SETJ01000050.1"/>
</dbReference>
<dbReference type="PANTHER" id="PTHR43630">
    <property type="entry name" value="POLY-BETA-1,6-N-ACETYL-D-GLUCOSAMINE SYNTHASE"/>
    <property type="match status" value="1"/>
</dbReference>
<dbReference type="Gene3D" id="3.90.550.10">
    <property type="entry name" value="Spore Coat Polysaccharide Biosynthesis Protein SpsA, Chain A"/>
    <property type="match status" value="1"/>
</dbReference>
<feature type="transmembrane region" description="Helical" evidence="4">
    <location>
        <begin position="348"/>
        <end position="374"/>
    </location>
</feature>
<comment type="similarity">
    <text evidence="1">Belongs to the glycosyltransferase 2 family.</text>
</comment>
<evidence type="ECO:0000256" key="4">
    <source>
        <dbReference type="SAM" id="Phobius"/>
    </source>
</evidence>
<evidence type="ECO:0000256" key="3">
    <source>
        <dbReference type="ARBA" id="ARBA00022679"/>
    </source>
</evidence>
<evidence type="ECO:0000313" key="6">
    <source>
        <dbReference type="Proteomes" id="UP000292818"/>
    </source>
</evidence>
<protein>
    <submittedName>
        <fullName evidence="5">Group 2 glycosyl transferase</fullName>
    </submittedName>
</protein>
<dbReference type="AlphaFoldDB" id="A0A4Q7DUG6"/>
<dbReference type="PANTHER" id="PTHR43630:SF1">
    <property type="entry name" value="POLY-BETA-1,6-N-ACETYL-D-GLUCOSAMINE SYNTHASE"/>
    <property type="match status" value="1"/>
</dbReference>
<keyword evidence="4" id="KW-0812">Transmembrane</keyword>
<comment type="caution">
    <text evidence="5">The sequence shown here is derived from an EMBL/GenBank/DDBJ whole genome shotgun (WGS) entry which is preliminary data.</text>
</comment>
<evidence type="ECO:0000313" key="5">
    <source>
        <dbReference type="EMBL" id="RZM16215.1"/>
    </source>
</evidence>
<evidence type="ECO:0000256" key="1">
    <source>
        <dbReference type="ARBA" id="ARBA00006739"/>
    </source>
</evidence>
<keyword evidence="3 5" id="KW-0808">Transferase</keyword>
<dbReference type="InterPro" id="IPR029044">
    <property type="entry name" value="Nucleotide-diphossugar_trans"/>
</dbReference>
<feature type="non-terminal residue" evidence="5">
    <location>
        <position position="380"/>
    </location>
</feature>
<gene>
    <name evidence="5" type="ORF">LDELB18P1_1250</name>
</gene>
<proteinExistence type="inferred from homology"/>
<keyword evidence="4" id="KW-0472">Membrane</keyword>
<keyword evidence="2" id="KW-0328">Glycosyltransferase</keyword>
<accession>A0A4Q7DUG6</accession>
<dbReference type="GO" id="GO:0016757">
    <property type="term" value="F:glycosyltransferase activity"/>
    <property type="evidence" value="ECO:0007669"/>
    <property type="project" value="UniProtKB-KW"/>
</dbReference>
<organism evidence="5 6">
    <name type="scientific">Lactobacillus delbrueckii</name>
    <dbReference type="NCBI Taxonomy" id="1584"/>
    <lineage>
        <taxon>Bacteria</taxon>
        <taxon>Bacillati</taxon>
        <taxon>Bacillota</taxon>
        <taxon>Bacilli</taxon>
        <taxon>Lactobacillales</taxon>
        <taxon>Lactobacillaceae</taxon>
        <taxon>Lactobacillus</taxon>
    </lineage>
</organism>
<name>A0A4Q7DUG6_9LACO</name>
<reference evidence="5 6" key="1">
    <citation type="submission" date="2019-01" db="EMBL/GenBank/DDBJ databases">
        <title>Colonization of the human gut by bovine bacteria present in Parmesan cheese.</title>
        <authorList>
            <person name="Lugli G.A."/>
            <person name="Milani C."/>
        </authorList>
    </citation>
    <scope>NUCLEOTIDE SEQUENCE [LARGE SCALE GENOMIC DNA]</scope>
    <source>
        <strain evidence="5 6">LDELB18P1</strain>
    </source>
</reference>
<keyword evidence="4" id="KW-1133">Transmembrane helix</keyword>
<dbReference type="EMBL" id="SETJ01000050">
    <property type="protein sequence ID" value="RZM16215.1"/>
    <property type="molecule type" value="Genomic_DNA"/>
</dbReference>